<sequence length="367" mass="41086">MTNMTPNNHVPQQPPVPPQTPPMPVSTPPPAQPRMYYAMSPTPMPQPQIDERVAKAKRAASSIGAGFSFIVVLWVAITLLLQSAFMWMKSSMAGWMAITISDFALCVCAIPIGYQLFRNTPLLRTRRFRLRFSQWFVFLLMCLPIMWGGNILGIVLSALLSNGTADNRIATMMTGSNWFVIVIATVIVAPLVEEWLFRKQIIGRLRRYGERPAIVLSALFFGLFHLNLYQFFYAFGLGLLFGYVYTRTSQLRYTVALHMAINGGSAVIATPLLAKYERIITKPDILTHPQTADVVVIVCLACYLVLMLAGLIAGFVLLIRRRQRFRCYTAPDELPRQAVMPTFYGNAGVIVFLCLGVLGTLFMTFVN</sequence>
<keyword evidence="2" id="KW-0812">Transmembrane</keyword>
<dbReference type="GO" id="GO:0080120">
    <property type="term" value="P:CAAX-box protein maturation"/>
    <property type="evidence" value="ECO:0007669"/>
    <property type="project" value="UniProtKB-ARBA"/>
</dbReference>
<feature type="transmembrane region" description="Helical" evidence="2">
    <location>
        <begin position="178"/>
        <end position="196"/>
    </location>
</feature>
<dbReference type="PANTHER" id="PTHR36435">
    <property type="entry name" value="SLR1288 PROTEIN"/>
    <property type="match status" value="1"/>
</dbReference>
<evidence type="ECO:0000313" key="5">
    <source>
        <dbReference type="Proteomes" id="UP000218399"/>
    </source>
</evidence>
<evidence type="ECO:0000313" key="4">
    <source>
        <dbReference type="EMBL" id="PAU68054.1"/>
    </source>
</evidence>
<dbReference type="Proteomes" id="UP000218399">
    <property type="component" value="Unassembled WGS sequence"/>
</dbReference>
<dbReference type="GO" id="GO:0004175">
    <property type="term" value="F:endopeptidase activity"/>
    <property type="evidence" value="ECO:0007669"/>
    <property type="project" value="UniProtKB-ARBA"/>
</dbReference>
<dbReference type="PANTHER" id="PTHR36435:SF1">
    <property type="entry name" value="CAAX AMINO TERMINAL PROTEASE FAMILY PROTEIN"/>
    <property type="match status" value="1"/>
</dbReference>
<feature type="domain" description="CAAX prenyl protease 2/Lysostaphin resistance protein A-like" evidence="3">
    <location>
        <begin position="177"/>
        <end position="262"/>
    </location>
</feature>
<accession>A0A2A2EFN7</accession>
<proteinExistence type="predicted"/>
<name>A0A2A2EFN7_9BIFI</name>
<keyword evidence="2" id="KW-0472">Membrane</keyword>
<reference evidence="4 5" key="1">
    <citation type="journal article" date="2017" name="ISME J.">
        <title>Unveiling bifidobacterial biogeography across the mammalian branch of the tree of life.</title>
        <authorList>
            <person name="Milani C."/>
            <person name="Mangifesta M."/>
            <person name="Mancabelli L."/>
            <person name="Lugli G.A."/>
            <person name="James K."/>
            <person name="Duranti S."/>
            <person name="Turroni F."/>
            <person name="Ferrario C."/>
            <person name="Ossiprandi M.C."/>
            <person name="van Sinderen D."/>
            <person name="Ventura M."/>
        </authorList>
    </citation>
    <scope>NUCLEOTIDE SEQUENCE [LARGE SCALE GENOMIC DNA]</scope>
    <source>
        <strain evidence="5">Ham19E</strain>
    </source>
</reference>
<evidence type="ECO:0000256" key="2">
    <source>
        <dbReference type="SAM" id="Phobius"/>
    </source>
</evidence>
<protein>
    <submittedName>
        <fullName evidence="4">Abortive infection protein</fullName>
    </submittedName>
</protein>
<feature type="transmembrane region" description="Helical" evidence="2">
    <location>
        <begin position="65"/>
        <end position="87"/>
    </location>
</feature>
<evidence type="ECO:0000259" key="3">
    <source>
        <dbReference type="Pfam" id="PF02517"/>
    </source>
</evidence>
<dbReference type="EMBL" id="MVOH01000007">
    <property type="protein sequence ID" value="PAU68054.1"/>
    <property type="molecule type" value="Genomic_DNA"/>
</dbReference>
<feature type="transmembrane region" description="Helical" evidence="2">
    <location>
        <begin position="343"/>
        <end position="366"/>
    </location>
</feature>
<feature type="transmembrane region" description="Helical" evidence="2">
    <location>
        <begin position="135"/>
        <end position="158"/>
    </location>
</feature>
<dbReference type="Pfam" id="PF02517">
    <property type="entry name" value="Rce1-like"/>
    <property type="match status" value="1"/>
</dbReference>
<feature type="compositionally biased region" description="Pro residues" evidence="1">
    <location>
        <begin position="12"/>
        <end position="28"/>
    </location>
</feature>
<keyword evidence="5" id="KW-1185">Reference proteome</keyword>
<feature type="transmembrane region" description="Helical" evidence="2">
    <location>
        <begin position="208"/>
        <end position="224"/>
    </location>
</feature>
<keyword evidence="2" id="KW-1133">Transmembrane helix</keyword>
<feature type="region of interest" description="Disordered" evidence="1">
    <location>
        <begin position="1"/>
        <end position="28"/>
    </location>
</feature>
<organism evidence="4 5">
    <name type="scientific">Bifidobacterium criceti</name>
    <dbReference type="NCBI Taxonomy" id="1960969"/>
    <lineage>
        <taxon>Bacteria</taxon>
        <taxon>Bacillati</taxon>
        <taxon>Actinomycetota</taxon>
        <taxon>Actinomycetes</taxon>
        <taxon>Bifidobacteriales</taxon>
        <taxon>Bifidobacteriaceae</taxon>
        <taxon>Bifidobacterium</taxon>
    </lineage>
</organism>
<comment type="caution">
    <text evidence="4">The sequence shown here is derived from an EMBL/GenBank/DDBJ whole genome shotgun (WGS) entry which is preliminary data.</text>
</comment>
<dbReference type="InterPro" id="IPR052710">
    <property type="entry name" value="CAAX_protease"/>
</dbReference>
<dbReference type="InterPro" id="IPR003675">
    <property type="entry name" value="Rce1/LyrA-like_dom"/>
</dbReference>
<dbReference type="AlphaFoldDB" id="A0A2A2EFN7"/>
<feature type="transmembrane region" description="Helical" evidence="2">
    <location>
        <begin position="294"/>
        <end position="319"/>
    </location>
</feature>
<evidence type="ECO:0000256" key="1">
    <source>
        <dbReference type="SAM" id="MobiDB-lite"/>
    </source>
</evidence>
<gene>
    <name evidence="4" type="ORF">B1526_0768</name>
</gene>
<feature type="transmembrane region" description="Helical" evidence="2">
    <location>
        <begin position="93"/>
        <end position="114"/>
    </location>
</feature>